<dbReference type="Proteomes" id="UP000829542">
    <property type="component" value="Chromosome"/>
</dbReference>
<gene>
    <name evidence="2" type="ORF">MMG00_00955</name>
</gene>
<dbReference type="InterPro" id="IPR029058">
    <property type="entry name" value="AB_hydrolase_fold"/>
</dbReference>
<organism evidence="2 3">
    <name type="scientific">Ignatzschineria rhizosphaerae</name>
    <dbReference type="NCBI Taxonomy" id="2923279"/>
    <lineage>
        <taxon>Bacteria</taxon>
        <taxon>Pseudomonadati</taxon>
        <taxon>Pseudomonadota</taxon>
        <taxon>Gammaproteobacteria</taxon>
        <taxon>Cardiobacteriales</taxon>
        <taxon>Ignatzschineriaceae</taxon>
        <taxon>Ignatzschineria</taxon>
    </lineage>
</organism>
<accession>A0ABY3X3Y5</accession>
<dbReference type="Gene3D" id="3.40.50.1820">
    <property type="entry name" value="alpha/beta hydrolase"/>
    <property type="match status" value="2"/>
</dbReference>
<reference evidence="2 3" key="1">
    <citation type="submission" date="2022-03" db="EMBL/GenBank/DDBJ databases">
        <title>Ignatzschineria rhizosphaerae HR5S32.</title>
        <authorList>
            <person name="Sun J.Q."/>
            <person name="Feng J.Y."/>
        </authorList>
    </citation>
    <scope>NUCLEOTIDE SEQUENCE [LARGE SCALE GENOMIC DNA]</scope>
    <source>
        <strain evidence="2 3">HR5S32</strain>
    </source>
</reference>
<dbReference type="SUPFAM" id="SSF53474">
    <property type="entry name" value="alpha/beta-Hydrolases"/>
    <property type="match status" value="1"/>
</dbReference>
<evidence type="ECO:0000313" key="2">
    <source>
        <dbReference type="EMBL" id="UNM96471.1"/>
    </source>
</evidence>
<dbReference type="InterPro" id="IPR005152">
    <property type="entry name" value="Lipase_secreted"/>
</dbReference>
<sequence length="385" mass="42399">MIDSSATISQKPYILDHLDECQKIEILSYQMPYISGIMQDTTALVFYPKTPKPKDGWRVIVWMHGTVGVSDRCAPSKNPLNKHFKLTAQSILAKGYVIIAPDYEGLGSPGIHPYLNLKSEALSAIYAINSIKTAFPQDFQGEWMVIGQSQGGQASLGTAQYANNDPYFKGAIAGAPASNLQMIGEDVLPRIFTQLYLSEQKSDIPLNERNSIHSFATILSYVAFMGVGITAIHPHYNYLQLFQPKIQHIAKKAAGSNGEDGLCLAALRDLFTADIIQFLQSNPSAQLMDYPGINDDSFKNDPVLVEFFANSQPGTKKLDKPILLIQGEKDTNVPSIATEKLAEDLKMLGSKEVSLILVPDASHTQAIIWENSALIRFIQQHMPAN</sequence>
<dbReference type="PANTHER" id="PTHR34853:SF1">
    <property type="entry name" value="LIPASE 5"/>
    <property type="match status" value="1"/>
</dbReference>
<dbReference type="PIRSF" id="PIRSF029171">
    <property type="entry name" value="Esterase_LipA"/>
    <property type="match status" value="1"/>
</dbReference>
<protein>
    <submittedName>
        <fullName evidence="2">Prolyl oligopeptidase family serine peptidase</fullName>
    </submittedName>
</protein>
<proteinExistence type="predicted"/>
<dbReference type="Pfam" id="PF00326">
    <property type="entry name" value="Peptidase_S9"/>
    <property type="match status" value="1"/>
</dbReference>
<evidence type="ECO:0000259" key="1">
    <source>
        <dbReference type="Pfam" id="PF00326"/>
    </source>
</evidence>
<dbReference type="PANTHER" id="PTHR34853">
    <property type="match status" value="1"/>
</dbReference>
<dbReference type="InterPro" id="IPR001375">
    <property type="entry name" value="Peptidase_S9_cat"/>
</dbReference>
<keyword evidence="3" id="KW-1185">Reference proteome</keyword>
<feature type="domain" description="Peptidase S9 prolyl oligopeptidase catalytic" evidence="1">
    <location>
        <begin position="316"/>
        <end position="364"/>
    </location>
</feature>
<name>A0ABY3X3Y5_9GAMM</name>
<evidence type="ECO:0000313" key="3">
    <source>
        <dbReference type="Proteomes" id="UP000829542"/>
    </source>
</evidence>
<dbReference type="EMBL" id="CP093379">
    <property type="protein sequence ID" value="UNM96471.1"/>
    <property type="molecule type" value="Genomic_DNA"/>
</dbReference>
<dbReference type="RefSeq" id="WP_242150118.1">
    <property type="nucleotide sequence ID" value="NZ_CP093379.1"/>
</dbReference>